<dbReference type="PROSITE" id="PS50931">
    <property type="entry name" value="HTH_LYSR"/>
    <property type="match status" value="1"/>
</dbReference>
<dbReference type="EMBL" id="CP013480">
    <property type="protein sequence ID" value="ALS60421.1"/>
    <property type="molecule type" value="Genomic_DNA"/>
</dbReference>
<dbReference type="InterPro" id="IPR036388">
    <property type="entry name" value="WH-like_DNA-bd_sf"/>
</dbReference>
<organism evidence="6 7">
    <name type="scientific">Pandoraea norimbergensis</name>
    <dbReference type="NCBI Taxonomy" id="93219"/>
    <lineage>
        <taxon>Bacteria</taxon>
        <taxon>Pseudomonadati</taxon>
        <taxon>Pseudomonadota</taxon>
        <taxon>Betaproteobacteria</taxon>
        <taxon>Burkholderiales</taxon>
        <taxon>Burkholderiaceae</taxon>
        <taxon>Pandoraea</taxon>
    </lineage>
</organism>
<dbReference type="InterPro" id="IPR000847">
    <property type="entry name" value="LysR_HTH_N"/>
</dbReference>
<evidence type="ECO:0000256" key="2">
    <source>
        <dbReference type="ARBA" id="ARBA00023015"/>
    </source>
</evidence>
<dbReference type="Pfam" id="PF03466">
    <property type="entry name" value="LysR_substrate"/>
    <property type="match status" value="1"/>
</dbReference>
<evidence type="ECO:0000256" key="1">
    <source>
        <dbReference type="ARBA" id="ARBA00009437"/>
    </source>
</evidence>
<dbReference type="Pfam" id="PF00126">
    <property type="entry name" value="HTH_1"/>
    <property type="match status" value="1"/>
</dbReference>
<dbReference type="Gene3D" id="3.40.190.290">
    <property type="match status" value="1"/>
</dbReference>
<dbReference type="PANTHER" id="PTHR30537">
    <property type="entry name" value="HTH-TYPE TRANSCRIPTIONAL REGULATOR"/>
    <property type="match status" value="1"/>
</dbReference>
<dbReference type="PANTHER" id="PTHR30537:SF5">
    <property type="entry name" value="HTH-TYPE TRANSCRIPTIONAL ACTIVATOR TTDR-RELATED"/>
    <property type="match status" value="1"/>
</dbReference>
<reference evidence="7" key="1">
    <citation type="submission" date="2015-12" db="EMBL/GenBank/DDBJ databases">
        <title>Complete genome sequence of Pandoraea norimbergensis DSM 11628.</title>
        <authorList>
            <person name="Ee R."/>
            <person name="Lim Y.-L."/>
            <person name="Yong D."/>
            <person name="Yin W.-F."/>
            <person name="Chan K.-G."/>
        </authorList>
    </citation>
    <scope>NUCLEOTIDE SEQUENCE [LARGE SCALE GENOMIC DNA]</scope>
    <source>
        <strain evidence="7">DSM 11628</strain>
    </source>
</reference>
<comment type="similarity">
    <text evidence="1">Belongs to the LysR transcriptional regulatory family.</text>
</comment>
<name>A0ABN4JHH9_9BURK</name>
<feature type="domain" description="HTH lysR-type" evidence="5">
    <location>
        <begin position="15"/>
        <end position="72"/>
    </location>
</feature>
<evidence type="ECO:0000313" key="7">
    <source>
        <dbReference type="Proteomes" id="UP000060277"/>
    </source>
</evidence>
<evidence type="ECO:0000256" key="3">
    <source>
        <dbReference type="ARBA" id="ARBA00023125"/>
    </source>
</evidence>
<keyword evidence="3" id="KW-0238">DNA-binding</keyword>
<evidence type="ECO:0000313" key="6">
    <source>
        <dbReference type="EMBL" id="ALS60421.1"/>
    </source>
</evidence>
<gene>
    <name evidence="6" type="ORF">AT302_12205</name>
</gene>
<dbReference type="CDD" id="cd08479">
    <property type="entry name" value="PBP2_CrgA_like_9"/>
    <property type="match status" value="1"/>
</dbReference>
<dbReference type="InterPro" id="IPR058163">
    <property type="entry name" value="LysR-type_TF_proteobact-type"/>
</dbReference>
<keyword evidence="7" id="KW-1185">Reference proteome</keyword>
<dbReference type="SUPFAM" id="SSF53850">
    <property type="entry name" value="Periplasmic binding protein-like II"/>
    <property type="match status" value="1"/>
</dbReference>
<dbReference type="InterPro" id="IPR036390">
    <property type="entry name" value="WH_DNA-bd_sf"/>
</dbReference>
<keyword evidence="4" id="KW-0804">Transcription</keyword>
<dbReference type="RefSeq" id="WP_058377338.1">
    <property type="nucleotide sequence ID" value="NZ_CP013480.3"/>
</dbReference>
<dbReference type="SUPFAM" id="SSF46785">
    <property type="entry name" value="Winged helix' DNA-binding domain"/>
    <property type="match status" value="1"/>
</dbReference>
<evidence type="ECO:0000259" key="5">
    <source>
        <dbReference type="PROSITE" id="PS50931"/>
    </source>
</evidence>
<dbReference type="Proteomes" id="UP000060277">
    <property type="component" value="Chromosome"/>
</dbReference>
<dbReference type="Gene3D" id="1.10.10.10">
    <property type="entry name" value="Winged helix-like DNA-binding domain superfamily/Winged helix DNA-binding domain"/>
    <property type="match status" value="1"/>
</dbReference>
<proteinExistence type="inferred from homology"/>
<accession>A0ABN4JHH9</accession>
<sequence length="322" mass="35715">MNKPVSPHPNHPSHPNLDDLRVFCQVARRASFSAAAEALGVSPAYVSKRVGMLEADLGTRLLHRSTRRVAITDAGERVYAWAEKILDDVNHLIEDVSSTRQVPRGTLRVSSSFGFGRHVVAPAMSRLRARHPQLNVRLDLFDRIVDVAAEGYDLDVRIGDEIAPHLIARKLADNHRVLCASPAYLEQHGTPRQLSDLTGHACIVIKERDHPFGMWRLQQRGEAVSLKVTGPLSTNHGEVAVQWALDGQGILLRSMWDVSTLIERGALVQVLPDVMQPANVWAVYPSRVASSAKVRACVEFLTEEFQPQARLMSSPEVRTTDD</sequence>
<evidence type="ECO:0000256" key="4">
    <source>
        <dbReference type="ARBA" id="ARBA00023163"/>
    </source>
</evidence>
<protein>
    <submittedName>
        <fullName evidence="6">LysR family transcriptional regulator</fullName>
    </submittedName>
</protein>
<keyword evidence="2" id="KW-0805">Transcription regulation</keyword>
<dbReference type="InterPro" id="IPR005119">
    <property type="entry name" value="LysR_subst-bd"/>
</dbReference>